<keyword evidence="4" id="KW-1185">Reference proteome</keyword>
<dbReference type="Proteomes" id="UP000825483">
    <property type="component" value="Unassembled WGS sequence"/>
</dbReference>
<dbReference type="InterPro" id="IPR004291">
    <property type="entry name" value="Transposase_IS66_central"/>
</dbReference>
<dbReference type="InterPro" id="IPR052344">
    <property type="entry name" value="Transposase-related"/>
</dbReference>
<name>A0A9R1CY31_9BACT</name>
<gene>
    <name evidence="3" type="ORF">PRLR5076_14290</name>
</gene>
<feature type="compositionally biased region" description="Polar residues" evidence="1">
    <location>
        <begin position="79"/>
        <end position="102"/>
    </location>
</feature>
<dbReference type="EMBL" id="BPUB01000001">
    <property type="protein sequence ID" value="GJG58578.1"/>
    <property type="molecule type" value="Genomic_DNA"/>
</dbReference>
<dbReference type="RefSeq" id="WP_223926176.1">
    <property type="nucleotide sequence ID" value="NZ_BPTU01000001.1"/>
</dbReference>
<proteinExistence type="predicted"/>
<evidence type="ECO:0000259" key="2">
    <source>
        <dbReference type="Pfam" id="PF03050"/>
    </source>
</evidence>
<evidence type="ECO:0000313" key="4">
    <source>
        <dbReference type="Proteomes" id="UP000825483"/>
    </source>
</evidence>
<feature type="compositionally biased region" description="Basic and acidic residues" evidence="1">
    <location>
        <begin position="64"/>
        <end position="78"/>
    </location>
</feature>
<dbReference type="AlphaFoldDB" id="A0A9R1CY31"/>
<comment type="caution">
    <text evidence="3">The sequence shown here is derived from an EMBL/GenBank/DDBJ whole genome shotgun (WGS) entry which is preliminary data.</text>
</comment>
<dbReference type="Pfam" id="PF03050">
    <property type="entry name" value="DDE_Tnp_IS66"/>
    <property type="match status" value="1"/>
</dbReference>
<feature type="compositionally biased region" description="Basic and acidic residues" evidence="1">
    <location>
        <begin position="118"/>
        <end position="128"/>
    </location>
</feature>
<feature type="region of interest" description="Disordered" evidence="1">
    <location>
        <begin position="64"/>
        <end position="128"/>
    </location>
</feature>
<reference evidence="3" key="1">
    <citation type="journal article" date="2022" name="Int. J. Syst. Evol. Microbiol.">
        <title>Prevotella lacticifex sp. nov., isolated from the rumen of cows.</title>
        <authorList>
            <person name="Shinkai T."/>
            <person name="Ikeyama N."/>
            <person name="Kumagai M."/>
            <person name="Ohmori H."/>
            <person name="Sakamoto M."/>
            <person name="Ohkuma M."/>
            <person name="Mitsumori M."/>
        </authorList>
    </citation>
    <scope>NUCLEOTIDE SEQUENCE</scope>
    <source>
        <strain evidence="3">R5076</strain>
    </source>
</reference>
<accession>A0A9R1CY31</accession>
<protein>
    <recommendedName>
        <fullName evidence="2">Transposase IS66 central domain-containing protein</fullName>
    </recommendedName>
</protein>
<dbReference type="PANTHER" id="PTHR33678">
    <property type="entry name" value="BLL1576 PROTEIN"/>
    <property type="match status" value="1"/>
</dbReference>
<dbReference type="PANTHER" id="PTHR33678:SF2">
    <property type="match status" value="1"/>
</dbReference>
<organism evidence="3 4">
    <name type="scientific">Prevotella lacticifex</name>
    <dbReference type="NCBI Taxonomy" id="2854755"/>
    <lineage>
        <taxon>Bacteria</taxon>
        <taxon>Pseudomonadati</taxon>
        <taxon>Bacteroidota</taxon>
        <taxon>Bacteroidia</taxon>
        <taxon>Bacteroidales</taxon>
        <taxon>Prevotellaceae</taxon>
        <taxon>Prevotella</taxon>
    </lineage>
</organism>
<evidence type="ECO:0000313" key="3">
    <source>
        <dbReference type="EMBL" id="GJG58578.1"/>
    </source>
</evidence>
<dbReference type="GeneID" id="72467387"/>
<evidence type="ECO:0000256" key="1">
    <source>
        <dbReference type="SAM" id="MobiDB-lite"/>
    </source>
</evidence>
<sequence>MTYKDLGALTDPLEAVKSLFAEMTTMKEELSATKSDVARLNRNNTKLVVENRNLKAELAQTKEELSRLKKEAPVEKDSTNSSIPPTKQSIAKQIIQHTSSLRKPSGKNPDGQPGHAGHSLDKNTSPDKTIEHKAKTCPFCGHAIPEDAEQVCVKTIQEIEITGPMQPCSVTEHKYYSAVCTHCHKAARAESVTGDCKKVMYGPVLQTMVVYLSVVQSVPYNRIAEIMRDIFMVPTFSEGTVKNILSKNKHKATPVYDSILSYIEKFKAAGMDETGAYINQRLCWFWCLQCPKLCYVFADESRGLKALERHGILKHLEDIILYTDLHGTYFKLKVRGHQVCLVHLLRNLQYLCDLNKEQHWASDIQELLRQAIHESNTKPREQIDIGSLKKQLHKLLEQDVSSYERKGCKDFQALQNGLINCEQYIFTFLEQEGVPHHNNSSEGAIRILKVKSKVSGGFRTEVGADEYACFHSIVETAKRNGVSKFKALFQLISDMAPKDDFIGRLLSEND</sequence>
<feature type="domain" description="Transposase IS66 central" evidence="2">
    <location>
        <begin position="198"/>
        <end position="465"/>
    </location>
</feature>
<dbReference type="NCBIfam" id="NF033517">
    <property type="entry name" value="transpos_IS66"/>
    <property type="match status" value="1"/>
</dbReference>